<reference evidence="3 4" key="1">
    <citation type="submission" date="2020-01" db="EMBL/GenBank/DDBJ databases">
        <authorList>
            <person name="Chen J."/>
            <person name="Zhu S."/>
            <person name="Yang J."/>
        </authorList>
    </citation>
    <scope>NUCLEOTIDE SEQUENCE [LARGE SCALE GENOMIC DNA]</scope>
    <source>
        <strain evidence="3 4">345S023</strain>
    </source>
</reference>
<dbReference type="GO" id="GO:0003723">
    <property type="term" value="F:RNA binding"/>
    <property type="evidence" value="ECO:0007669"/>
    <property type="project" value="InterPro"/>
</dbReference>
<keyword evidence="1" id="KW-1133">Transmembrane helix</keyword>
<dbReference type="AlphaFoldDB" id="A0A7X5LNG8"/>
<dbReference type="InterPro" id="IPR012677">
    <property type="entry name" value="Nucleotide-bd_a/b_plait_sf"/>
</dbReference>
<dbReference type="Pfam" id="PF00076">
    <property type="entry name" value="RRM_1"/>
    <property type="match status" value="1"/>
</dbReference>
<accession>A0A7X5LNG8</accession>
<feature type="transmembrane region" description="Helical" evidence="1">
    <location>
        <begin position="5"/>
        <end position="23"/>
    </location>
</feature>
<feature type="domain" description="RRM" evidence="2">
    <location>
        <begin position="75"/>
        <end position="152"/>
    </location>
</feature>
<feature type="transmembrane region" description="Helical" evidence="1">
    <location>
        <begin position="35"/>
        <end position="54"/>
    </location>
</feature>
<dbReference type="PANTHER" id="PTHR15241">
    <property type="entry name" value="TRANSFORMER-2-RELATED"/>
    <property type="match status" value="1"/>
</dbReference>
<keyword evidence="1" id="KW-0472">Membrane</keyword>
<keyword evidence="4" id="KW-1185">Reference proteome</keyword>
<gene>
    <name evidence="3" type="ORF">GTH32_15535</name>
</gene>
<dbReference type="SUPFAM" id="SSF54928">
    <property type="entry name" value="RNA-binding domain, RBD"/>
    <property type="match status" value="1"/>
</dbReference>
<dbReference type="EMBL" id="JAAAWN010000024">
    <property type="protein sequence ID" value="NDV92586.1"/>
    <property type="molecule type" value="Genomic_DNA"/>
</dbReference>
<keyword evidence="1" id="KW-0812">Transmembrane</keyword>
<dbReference type="PROSITE" id="PS50102">
    <property type="entry name" value="RRM"/>
    <property type="match status" value="1"/>
</dbReference>
<dbReference type="InterPro" id="IPR000504">
    <property type="entry name" value="RRM_dom"/>
</dbReference>
<dbReference type="RefSeq" id="WP_163087432.1">
    <property type="nucleotide sequence ID" value="NZ_JAAAWN010000024.1"/>
</dbReference>
<sequence>MKVGFIQCTIISAVFAIAGYLLFSSANLNTHVPLTVSASLLLGGILTPWLASLLNTSSAKVSSTNSDNVANAITATLYVGNLPYRANEAAVKDYFASFTEVQSVRLMKDRKTGKRKGYGFIEVMTDDIDAVIAKTNDSLFQERTLKVRPAKDKVEHE</sequence>
<protein>
    <submittedName>
        <fullName evidence="3">RNA-binding protein</fullName>
    </submittedName>
</protein>
<dbReference type="PANTHER" id="PTHR15241:SF304">
    <property type="entry name" value="RRM DOMAIN-CONTAINING PROTEIN"/>
    <property type="match status" value="1"/>
</dbReference>
<dbReference type="Gene3D" id="3.30.70.330">
    <property type="match status" value="1"/>
</dbReference>
<organism evidence="3 4">
    <name type="scientific">Alteromonas profundi</name>
    <dbReference type="NCBI Taxonomy" id="2696062"/>
    <lineage>
        <taxon>Bacteria</taxon>
        <taxon>Pseudomonadati</taxon>
        <taxon>Pseudomonadota</taxon>
        <taxon>Gammaproteobacteria</taxon>
        <taxon>Alteromonadales</taxon>
        <taxon>Alteromonadaceae</taxon>
        <taxon>Alteromonas/Salinimonas group</taxon>
        <taxon>Alteromonas</taxon>
    </lineage>
</organism>
<dbReference type="InterPro" id="IPR035979">
    <property type="entry name" value="RBD_domain_sf"/>
</dbReference>
<evidence type="ECO:0000313" key="4">
    <source>
        <dbReference type="Proteomes" id="UP000470213"/>
    </source>
</evidence>
<dbReference type="Proteomes" id="UP000470213">
    <property type="component" value="Unassembled WGS sequence"/>
</dbReference>
<comment type="caution">
    <text evidence="3">The sequence shown here is derived from an EMBL/GenBank/DDBJ whole genome shotgun (WGS) entry which is preliminary data.</text>
</comment>
<dbReference type="SMART" id="SM00360">
    <property type="entry name" value="RRM"/>
    <property type="match status" value="1"/>
</dbReference>
<evidence type="ECO:0000313" key="3">
    <source>
        <dbReference type="EMBL" id="NDV92586.1"/>
    </source>
</evidence>
<evidence type="ECO:0000256" key="1">
    <source>
        <dbReference type="SAM" id="Phobius"/>
    </source>
</evidence>
<name>A0A7X5LNG8_9ALTE</name>
<proteinExistence type="predicted"/>
<evidence type="ECO:0000259" key="2">
    <source>
        <dbReference type="PROSITE" id="PS50102"/>
    </source>
</evidence>